<comment type="function">
    <text evidence="1">Catalyzes the reduction of fatty acyl-CoA to fatty alcohols.</text>
</comment>
<gene>
    <name evidence="3" type="ORF">CLAFUR5_00277</name>
</gene>
<dbReference type="InterPro" id="IPR013120">
    <property type="entry name" value="FAR_NAD-bd"/>
</dbReference>
<dbReference type="InterPro" id="IPR036291">
    <property type="entry name" value="NAD(P)-bd_dom_sf"/>
</dbReference>
<dbReference type="PANTHER" id="PTHR11011">
    <property type="entry name" value="MALE STERILITY PROTEIN 2-RELATED"/>
    <property type="match status" value="1"/>
</dbReference>
<reference evidence="3" key="1">
    <citation type="submission" date="2021-12" db="EMBL/GenBank/DDBJ databases">
        <authorList>
            <person name="Zaccaron A."/>
            <person name="Stergiopoulos I."/>
        </authorList>
    </citation>
    <scope>NUCLEOTIDE SEQUENCE</scope>
    <source>
        <strain evidence="3">Race5_Kim</strain>
    </source>
</reference>
<dbReference type="Proteomes" id="UP000756132">
    <property type="component" value="Chromosome 1"/>
</dbReference>
<evidence type="ECO:0000313" key="4">
    <source>
        <dbReference type="Proteomes" id="UP000756132"/>
    </source>
</evidence>
<evidence type="ECO:0000313" key="3">
    <source>
        <dbReference type="EMBL" id="UJO11478.1"/>
    </source>
</evidence>
<dbReference type="Pfam" id="PF07993">
    <property type="entry name" value="NAD_binding_4"/>
    <property type="match status" value="1"/>
</dbReference>
<dbReference type="GeneID" id="71980155"/>
<evidence type="ECO:0000259" key="2">
    <source>
        <dbReference type="Pfam" id="PF07993"/>
    </source>
</evidence>
<dbReference type="RefSeq" id="XP_047755844.1">
    <property type="nucleotide sequence ID" value="XM_047899425.1"/>
</dbReference>
<organism evidence="3 4">
    <name type="scientific">Passalora fulva</name>
    <name type="common">Tomato leaf mold</name>
    <name type="synonym">Cladosporium fulvum</name>
    <dbReference type="NCBI Taxonomy" id="5499"/>
    <lineage>
        <taxon>Eukaryota</taxon>
        <taxon>Fungi</taxon>
        <taxon>Dikarya</taxon>
        <taxon>Ascomycota</taxon>
        <taxon>Pezizomycotina</taxon>
        <taxon>Dothideomycetes</taxon>
        <taxon>Dothideomycetidae</taxon>
        <taxon>Mycosphaerellales</taxon>
        <taxon>Mycosphaerellaceae</taxon>
        <taxon>Fulvia</taxon>
    </lineage>
</organism>
<keyword evidence="1" id="KW-0443">Lipid metabolism</keyword>
<dbReference type="SUPFAM" id="SSF51735">
    <property type="entry name" value="NAD(P)-binding Rossmann-fold domains"/>
    <property type="match status" value="1"/>
</dbReference>
<comment type="catalytic activity">
    <reaction evidence="1">
        <text>a long-chain fatty acyl-CoA + 2 NADPH + 2 H(+) = a long-chain primary fatty alcohol + 2 NADP(+) + CoA</text>
        <dbReference type="Rhea" id="RHEA:52716"/>
        <dbReference type="ChEBI" id="CHEBI:15378"/>
        <dbReference type="ChEBI" id="CHEBI:57287"/>
        <dbReference type="ChEBI" id="CHEBI:57783"/>
        <dbReference type="ChEBI" id="CHEBI:58349"/>
        <dbReference type="ChEBI" id="CHEBI:77396"/>
        <dbReference type="ChEBI" id="CHEBI:83139"/>
        <dbReference type="EC" id="1.2.1.84"/>
    </reaction>
</comment>
<dbReference type="GO" id="GO:0005777">
    <property type="term" value="C:peroxisome"/>
    <property type="evidence" value="ECO:0007669"/>
    <property type="project" value="TreeGrafter"/>
</dbReference>
<dbReference type="KEGG" id="ffu:CLAFUR5_00277"/>
<dbReference type="InterPro" id="IPR026055">
    <property type="entry name" value="FAR"/>
</dbReference>
<keyword evidence="1" id="KW-0444">Lipid biosynthesis</keyword>
<dbReference type="GO" id="GO:0102965">
    <property type="term" value="F:alcohol-forming long-chain fatty acyl-CoA reductase activity"/>
    <property type="evidence" value="ECO:0007669"/>
    <property type="project" value="UniProtKB-EC"/>
</dbReference>
<sequence length="403" mass="44410">MASSLPDEYGFYFQDKAIFLTGATGNLGSCILYRLITQLKPKRVFAFVRDSRTQAIEKLRNKMLGYADVLSQSDSIHYAVGDLRLPGLGVDRTARQVLEDEVNIIIHTAANLSLLDPVADCMKNHCDPTLELARMATRFKKLQRFVYVSSAYANSFLPDGLVEEKVYPLLDSSGEDIDPEFEREEIDQTDSSSFTKPFAWPYALSKYLAERISLTRYSSLPLLIVRPSTIGPALQTPFPLFGTVESCPMQYAAKIYLRDPQASRVWHAPAGASSGTNVLDEIPVDYVSNALLLHVAAESYGIVHATARNYAQLTVNDTLMHLMHAGGSGASEDIDIEWISPKTGPQCALANLFVVGNRDWDFSCARSEALMQDANLAGSSCYQGAGVCFQSTTFARSKRRGEG</sequence>
<dbReference type="OMA" id="LFRICAR"/>
<feature type="domain" description="Thioester reductase (TE)" evidence="2">
    <location>
        <begin position="20"/>
        <end position="290"/>
    </location>
</feature>
<accession>A0A9Q8L615</accession>
<dbReference type="Gene3D" id="3.40.50.720">
    <property type="entry name" value="NAD(P)-binding Rossmann-like Domain"/>
    <property type="match status" value="1"/>
</dbReference>
<reference evidence="3" key="2">
    <citation type="journal article" date="2022" name="Microb. Genom.">
        <title>A chromosome-scale genome assembly of the tomato pathogen Cladosporium fulvum reveals a compartmentalized genome architecture and the presence of a dispensable chromosome.</title>
        <authorList>
            <person name="Zaccaron A.Z."/>
            <person name="Chen L.H."/>
            <person name="Samaras A."/>
            <person name="Stergiopoulos I."/>
        </authorList>
    </citation>
    <scope>NUCLEOTIDE SEQUENCE</scope>
    <source>
        <strain evidence="3">Race5_Kim</strain>
    </source>
</reference>
<protein>
    <recommendedName>
        <fullName evidence="1">Fatty acyl-CoA reductase</fullName>
        <ecNumber evidence="1">1.2.1.84</ecNumber>
    </recommendedName>
</protein>
<comment type="similarity">
    <text evidence="1">Belongs to the fatty acyl-CoA reductase family.</text>
</comment>
<dbReference type="EMBL" id="CP090163">
    <property type="protein sequence ID" value="UJO11478.1"/>
    <property type="molecule type" value="Genomic_DNA"/>
</dbReference>
<dbReference type="GO" id="GO:0035336">
    <property type="term" value="P:long-chain fatty-acyl-CoA metabolic process"/>
    <property type="evidence" value="ECO:0007669"/>
    <property type="project" value="TreeGrafter"/>
</dbReference>
<dbReference type="PANTHER" id="PTHR11011:SF45">
    <property type="entry name" value="FATTY ACYL-COA REDUCTASE CG8306-RELATED"/>
    <property type="match status" value="1"/>
</dbReference>
<dbReference type="AlphaFoldDB" id="A0A9Q8L615"/>
<keyword evidence="1" id="KW-0521">NADP</keyword>
<dbReference type="GO" id="GO:0080019">
    <property type="term" value="F:alcohol-forming very long-chain fatty acyl-CoA reductase activity"/>
    <property type="evidence" value="ECO:0007669"/>
    <property type="project" value="InterPro"/>
</dbReference>
<proteinExistence type="inferred from homology"/>
<evidence type="ECO:0000256" key="1">
    <source>
        <dbReference type="RuleBase" id="RU363097"/>
    </source>
</evidence>
<dbReference type="EC" id="1.2.1.84" evidence="1"/>
<name>A0A9Q8L615_PASFU</name>
<dbReference type="OrthoDB" id="429813at2759"/>
<keyword evidence="4" id="KW-1185">Reference proteome</keyword>
<keyword evidence="1" id="KW-0560">Oxidoreductase</keyword>